<dbReference type="InParanoid" id="A0A1B1AGW4"/>
<dbReference type="RefSeq" id="WP_066769734.1">
    <property type="nucleotide sequence ID" value="NZ_CP013244.1"/>
</dbReference>
<dbReference type="Proteomes" id="UP000092498">
    <property type="component" value="Chromosome"/>
</dbReference>
<sequence>MNRNTLLTAVAAVALVSPLAISSASAQQDLLRNQMVQHAQYQSPSQQVQDRDDRDEARRGDHRERRESWRDDNRDARWDDNRHNGYYQNGRWTYGPPSADRYGRANFQLGYRPWAVGQSLGGYYRNRFEPVDYRRAQLRRPGRGLTWVQDDRGDFLLINRSGRIIGVVIGGARPYDRRQNWRDTRDDARWDDRRHNGYYRNNQWNFGPPQGRYERDEVVYGYQPWQRGERLGYYQDRYQEVDYRTDRRLRPPQQGYHWVRSDGGDLLLAAIAGGLISQVILNSTR</sequence>
<feature type="region of interest" description="Disordered" evidence="1">
    <location>
        <begin position="36"/>
        <end position="82"/>
    </location>
</feature>
<evidence type="ECO:0000256" key="2">
    <source>
        <dbReference type="SAM" id="SignalP"/>
    </source>
</evidence>
<keyword evidence="2" id="KW-0732">Signal</keyword>
<dbReference type="EMBL" id="CP013244">
    <property type="protein sequence ID" value="ANP45802.1"/>
    <property type="molecule type" value="Genomic_DNA"/>
</dbReference>
<evidence type="ECO:0000313" key="4">
    <source>
        <dbReference type="Proteomes" id="UP000092498"/>
    </source>
</evidence>
<dbReference type="InterPro" id="IPR024572">
    <property type="entry name" value="RcnB"/>
</dbReference>
<gene>
    <name evidence="3" type="ORF">ATE48_07635</name>
</gene>
<evidence type="ECO:0000256" key="1">
    <source>
        <dbReference type="SAM" id="MobiDB-lite"/>
    </source>
</evidence>
<dbReference type="KEGG" id="cbot:ATE48_07635"/>
<protein>
    <recommendedName>
        <fullName evidence="5">RcnB family protein</fullName>
    </recommendedName>
</protein>
<feature type="signal peptide" evidence="2">
    <location>
        <begin position="1"/>
        <end position="26"/>
    </location>
</feature>
<organism evidence="3 4">
    <name type="scientific">Candidatus Viadribacter manganicus</name>
    <dbReference type="NCBI Taxonomy" id="1759059"/>
    <lineage>
        <taxon>Bacteria</taxon>
        <taxon>Pseudomonadati</taxon>
        <taxon>Pseudomonadota</taxon>
        <taxon>Alphaproteobacteria</taxon>
        <taxon>Hyphomonadales</taxon>
        <taxon>Hyphomonadaceae</taxon>
        <taxon>Candidatus Viadribacter</taxon>
    </lineage>
</organism>
<dbReference type="Pfam" id="PF11776">
    <property type="entry name" value="RcnB"/>
    <property type="match status" value="2"/>
</dbReference>
<dbReference type="OrthoDB" id="7190052at2"/>
<evidence type="ECO:0000313" key="3">
    <source>
        <dbReference type="EMBL" id="ANP45802.1"/>
    </source>
</evidence>
<keyword evidence="4" id="KW-1185">Reference proteome</keyword>
<dbReference type="Gene3D" id="3.10.450.160">
    <property type="entry name" value="inner membrane protein cigr"/>
    <property type="match status" value="2"/>
</dbReference>
<feature type="compositionally biased region" description="Basic and acidic residues" evidence="1">
    <location>
        <begin position="49"/>
        <end position="82"/>
    </location>
</feature>
<feature type="compositionally biased region" description="Polar residues" evidence="1">
    <location>
        <begin position="36"/>
        <end position="48"/>
    </location>
</feature>
<proteinExistence type="predicted"/>
<dbReference type="AlphaFoldDB" id="A0A1B1AGW4"/>
<name>A0A1B1AGW4_9PROT</name>
<accession>A0A1B1AGW4</accession>
<feature type="chain" id="PRO_5008518789" description="RcnB family protein" evidence="2">
    <location>
        <begin position="27"/>
        <end position="285"/>
    </location>
</feature>
<reference evidence="3 4" key="1">
    <citation type="submission" date="2015-11" db="EMBL/GenBank/DDBJ databases">
        <title>Whole-Genome Sequence of Candidatus Oderbacter manganicum from the National Park Lower Oder Valley, Germany.</title>
        <authorList>
            <person name="Braun B."/>
            <person name="Liere K."/>
            <person name="Szewzyk U."/>
        </authorList>
    </citation>
    <scope>NUCLEOTIDE SEQUENCE [LARGE SCALE GENOMIC DNA]</scope>
    <source>
        <strain evidence="3 4">OTSz_A_272</strain>
    </source>
</reference>
<evidence type="ECO:0008006" key="5">
    <source>
        <dbReference type="Google" id="ProtNLM"/>
    </source>
</evidence>